<evidence type="ECO:0000313" key="2">
    <source>
        <dbReference type="Proteomes" id="UP000612956"/>
    </source>
</evidence>
<organism evidence="1 2">
    <name type="scientific">Nocardia camponoti</name>
    <dbReference type="NCBI Taxonomy" id="1616106"/>
    <lineage>
        <taxon>Bacteria</taxon>
        <taxon>Bacillati</taxon>
        <taxon>Actinomycetota</taxon>
        <taxon>Actinomycetes</taxon>
        <taxon>Mycobacteriales</taxon>
        <taxon>Nocardiaceae</taxon>
        <taxon>Nocardia</taxon>
    </lineage>
</organism>
<protein>
    <submittedName>
        <fullName evidence="1">Uncharacterized protein</fullName>
    </submittedName>
</protein>
<gene>
    <name evidence="1" type="ORF">GCM10011591_47520</name>
</gene>
<dbReference type="EMBL" id="BMMW01000009">
    <property type="protein sequence ID" value="GGK69851.1"/>
    <property type="molecule type" value="Genomic_DNA"/>
</dbReference>
<reference evidence="1" key="1">
    <citation type="journal article" date="2014" name="Int. J. Syst. Evol. Microbiol.">
        <title>Complete genome sequence of Corynebacterium casei LMG S-19264T (=DSM 44701T), isolated from a smear-ripened cheese.</title>
        <authorList>
            <consortium name="US DOE Joint Genome Institute (JGI-PGF)"/>
            <person name="Walter F."/>
            <person name="Albersmeier A."/>
            <person name="Kalinowski J."/>
            <person name="Ruckert C."/>
        </authorList>
    </citation>
    <scope>NUCLEOTIDE SEQUENCE</scope>
    <source>
        <strain evidence="1">CGMCC 4.7278</strain>
    </source>
</reference>
<keyword evidence="2" id="KW-1185">Reference proteome</keyword>
<accession>A0A917QVS0</accession>
<comment type="caution">
    <text evidence="1">The sequence shown here is derived from an EMBL/GenBank/DDBJ whole genome shotgun (WGS) entry which is preliminary data.</text>
</comment>
<sequence length="75" mass="8104">MMTEEEGTISGALDVMLDDAGKGLVRYRDTDSWYHIGNIEGEDAKTWDSLGDLVKAIKKVAGTRDVAGNAVVFEA</sequence>
<dbReference type="Proteomes" id="UP000612956">
    <property type="component" value="Unassembled WGS sequence"/>
</dbReference>
<evidence type="ECO:0000313" key="1">
    <source>
        <dbReference type="EMBL" id="GGK69851.1"/>
    </source>
</evidence>
<dbReference type="AlphaFoldDB" id="A0A917QVS0"/>
<reference evidence="1" key="2">
    <citation type="submission" date="2020-09" db="EMBL/GenBank/DDBJ databases">
        <authorList>
            <person name="Sun Q."/>
            <person name="Zhou Y."/>
        </authorList>
    </citation>
    <scope>NUCLEOTIDE SEQUENCE</scope>
    <source>
        <strain evidence="1">CGMCC 4.7278</strain>
    </source>
</reference>
<name>A0A917QVS0_9NOCA</name>
<proteinExistence type="predicted"/>